<dbReference type="SMR" id="A0A076JWU3"/>
<comment type="similarity">
    <text evidence="2 7">Belongs to the chalcone isomerase family.</text>
</comment>
<dbReference type="Gene3D" id="1.10.890.20">
    <property type="match status" value="1"/>
</dbReference>
<keyword evidence="3 9" id="KW-0413">Isomerase</keyword>
<proteinExistence type="evidence at transcript level"/>
<comment type="catalytic activity">
    <reaction evidence="6">
        <text>a chalcone = a flavanone.</text>
        <dbReference type="EC" id="5.5.1.6"/>
    </reaction>
</comment>
<dbReference type="UniPathway" id="UPA00154"/>
<dbReference type="AlphaFoldDB" id="A0A076JWU3"/>
<dbReference type="InterPro" id="IPR036298">
    <property type="entry name" value="Chalcone_isomerase_sf"/>
</dbReference>
<feature type="domain" description="Chalcone isomerase" evidence="8">
    <location>
        <begin position="12"/>
        <end position="212"/>
    </location>
</feature>
<dbReference type="Gene3D" id="3.50.70.10">
    <property type="match status" value="2"/>
</dbReference>
<dbReference type="GO" id="GO:0045430">
    <property type="term" value="F:chalcone isomerase activity"/>
    <property type="evidence" value="ECO:0007669"/>
    <property type="project" value="UniProtKB-EC"/>
</dbReference>
<accession>A0A076JWU3</accession>
<evidence type="ECO:0000256" key="2">
    <source>
        <dbReference type="ARBA" id="ARBA00007166"/>
    </source>
</evidence>
<dbReference type="InterPro" id="IPR044164">
    <property type="entry name" value="CFI"/>
</dbReference>
<comment type="function">
    <text evidence="5">Catalyzes the intramolecular cyclization of bicyclic chalcones into tricyclic (S)-flavanones. Responsible for the isomerization of 4,2',4',6'-tetrahydroxychalcone (also termed chalcone) into naringenin.</text>
</comment>
<dbReference type="SUPFAM" id="SSF54626">
    <property type="entry name" value="Chalcone isomerase"/>
    <property type="match status" value="1"/>
</dbReference>
<dbReference type="GO" id="GO:0009813">
    <property type="term" value="P:flavonoid biosynthetic process"/>
    <property type="evidence" value="ECO:0007669"/>
    <property type="project" value="UniProtKB-UniPathway"/>
</dbReference>
<name>A0A076JWU3_9LILI</name>
<organism evidence="9">
    <name type="scientific">Lilium hybrid cultivar</name>
    <dbReference type="NCBI Taxonomy" id="156531"/>
    <lineage>
        <taxon>Eukaryota</taxon>
        <taxon>Viridiplantae</taxon>
        <taxon>Streptophyta</taxon>
        <taxon>Embryophyta</taxon>
        <taxon>Tracheophyta</taxon>
        <taxon>Spermatophyta</taxon>
        <taxon>Magnoliopsida</taxon>
        <taxon>Liliopsida</taxon>
        <taxon>Liliales</taxon>
        <taxon>Liliaceae</taxon>
        <taxon>Lilium</taxon>
    </lineage>
</organism>
<dbReference type="EMBL" id="KJ784468">
    <property type="protein sequence ID" value="AII80421.1"/>
    <property type="molecule type" value="mRNA"/>
</dbReference>
<reference evidence="9" key="1">
    <citation type="submission" date="2014-05" db="EMBL/GenBank/DDBJ databases">
        <authorList>
            <person name="Dou X."/>
        </authorList>
    </citation>
    <scope>NUCLEOTIDE SEQUENCE</scope>
    <source>
        <tissue evidence="9">Petal</tissue>
    </source>
</reference>
<keyword evidence="4" id="KW-0284">Flavonoid biosynthesis</keyword>
<evidence type="ECO:0000256" key="4">
    <source>
        <dbReference type="ARBA" id="ARBA00023241"/>
    </source>
</evidence>
<protein>
    <recommendedName>
        <fullName evidence="7">Chalcone-flavonone isomerase family protein</fullName>
    </recommendedName>
</protein>
<dbReference type="InterPro" id="IPR016087">
    <property type="entry name" value="Chalcone_isomerase"/>
</dbReference>
<sequence>MAAAAPKLEVAGFVFPPVVRPPGSSKTLFLGGAGERGMDIGGKFITFTAIGVYLEESAVESLAGKWKGKSGDELAGSLDFVNDVITGPFEKFTRVTMVLQLTGQQYSEKVMENCIALWKANGVYTEAEGVAVERFKEVFKAEIFPHGASILFTQSPSSSLTIGFSKDGLIPESGTAVIDNKALSEAVLGSIIGEHGVSPTARRSLAFRISELLKEPYEVKKEILQEEPTIVSV</sequence>
<dbReference type="InterPro" id="IPR016089">
    <property type="entry name" value="Chalcone_isomerase_bundle_sf"/>
</dbReference>
<dbReference type="Pfam" id="PF02431">
    <property type="entry name" value="Chalcone"/>
    <property type="match status" value="1"/>
</dbReference>
<evidence type="ECO:0000256" key="6">
    <source>
        <dbReference type="ARBA" id="ARBA00034056"/>
    </source>
</evidence>
<gene>
    <name evidence="9" type="primary">CHI</name>
</gene>
<comment type="pathway">
    <text evidence="1">Secondary metabolite biosynthesis; flavonoid biosynthesis.</text>
</comment>
<dbReference type="PANTHER" id="PTHR28039">
    <property type="entry name" value="CHALCONE--FLAVONONE ISOMERASE 1-RELATED"/>
    <property type="match status" value="1"/>
</dbReference>
<evidence type="ECO:0000256" key="7">
    <source>
        <dbReference type="RuleBase" id="RU361158"/>
    </source>
</evidence>
<evidence type="ECO:0000256" key="3">
    <source>
        <dbReference type="ARBA" id="ARBA00023235"/>
    </source>
</evidence>
<evidence type="ECO:0000256" key="1">
    <source>
        <dbReference type="ARBA" id="ARBA00004966"/>
    </source>
</evidence>
<dbReference type="PANTHER" id="PTHR28039:SF8">
    <property type="entry name" value="CHALCONE--FLAVANONE ISOMERASE 1-RELATED"/>
    <property type="match status" value="1"/>
</dbReference>
<evidence type="ECO:0000256" key="5">
    <source>
        <dbReference type="ARBA" id="ARBA00025429"/>
    </source>
</evidence>
<dbReference type="InterPro" id="IPR016088">
    <property type="entry name" value="Chalcone_isomerase_3-sand"/>
</dbReference>
<evidence type="ECO:0000259" key="8">
    <source>
        <dbReference type="Pfam" id="PF02431"/>
    </source>
</evidence>
<evidence type="ECO:0000313" key="9">
    <source>
        <dbReference type="EMBL" id="AII80421.1"/>
    </source>
</evidence>